<evidence type="ECO:0000313" key="2">
    <source>
        <dbReference type="Proteomes" id="UP000814033"/>
    </source>
</evidence>
<comment type="caution">
    <text evidence="1">The sequence shown here is derived from an EMBL/GenBank/DDBJ whole genome shotgun (WGS) entry which is preliminary data.</text>
</comment>
<evidence type="ECO:0000313" key="1">
    <source>
        <dbReference type="EMBL" id="KAI0046874.1"/>
    </source>
</evidence>
<proteinExistence type="predicted"/>
<organism evidence="1 2">
    <name type="scientific">Auriscalpium vulgare</name>
    <dbReference type="NCBI Taxonomy" id="40419"/>
    <lineage>
        <taxon>Eukaryota</taxon>
        <taxon>Fungi</taxon>
        <taxon>Dikarya</taxon>
        <taxon>Basidiomycota</taxon>
        <taxon>Agaricomycotina</taxon>
        <taxon>Agaricomycetes</taxon>
        <taxon>Russulales</taxon>
        <taxon>Auriscalpiaceae</taxon>
        <taxon>Auriscalpium</taxon>
    </lineage>
</organism>
<dbReference type="Proteomes" id="UP000814033">
    <property type="component" value="Unassembled WGS sequence"/>
</dbReference>
<accession>A0ACB8RS96</accession>
<keyword evidence="2" id="KW-1185">Reference proteome</keyword>
<reference evidence="1" key="2">
    <citation type="journal article" date="2022" name="New Phytol.">
        <title>Evolutionary transition to the ectomycorrhizal habit in the genomes of a hyperdiverse lineage of mushroom-forming fungi.</title>
        <authorList>
            <person name="Looney B."/>
            <person name="Miyauchi S."/>
            <person name="Morin E."/>
            <person name="Drula E."/>
            <person name="Courty P.E."/>
            <person name="Kohler A."/>
            <person name="Kuo A."/>
            <person name="LaButti K."/>
            <person name="Pangilinan J."/>
            <person name="Lipzen A."/>
            <person name="Riley R."/>
            <person name="Andreopoulos W."/>
            <person name="He G."/>
            <person name="Johnson J."/>
            <person name="Nolan M."/>
            <person name="Tritt A."/>
            <person name="Barry K.W."/>
            <person name="Grigoriev I.V."/>
            <person name="Nagy L.G."/>
            <person name="Hibbett D."/>
            <person name="Henrissat B."/>
            <person name="Matheny P.B."/>
            <person name="Labbe J."/>
            <person name="Martin F.M."/>
        </authorList>
    </citation>
    <scope>NUCLEOTIDE SEQUENCE</scope>
    <source>
        <strain evidence="1">FP105234-sp</strain>
    </source>
</reference>
<gene>
    <name evidence="1" type="ORF">FA95DRAFT_1606526</name>
</gene>
<sequence length="123" mass="13440">MDPQVAAPVNLHLGFTLGVSFIGIIFSSMLYGLTCLQTFIYLVSAPGDPWWVKTLVLSTLVIDSIHEAFLIHAGYYYSVLNFNNPAVFERVVWSLLAPIFCNAASGLLIERLATTVIAVSLCS</sequence>
<name>A0ACB8RS96_9AGAM</name>
<reference evidence="1" key="1">
    <citation type="submission" date="2021-02" db="EMBL/GenBank/DDBJ databases">
        <authorList>
            <consortium name="DOE Joint Genome Institute"/>
            <person name="Ahrendt S."/>
            <person name="Looney B.P."/>
            <person name="Miyauchi S."/>
            <person name="Morin E."/>
            <person name="Drula E."/>
            <person name="Courty P.E."/>
            <person name="Chicoki N."/>
            <person name="Fauchery L."/>
            <person name="Kohler A."/>
            <person name="Kuo A."/>
            <person name="Labutti K."/>
            <person name="Pangilinan J."/>
            <person name="Lipzen A."/>
            <person name="Riley R."/>
            <person name="Andreopoulos W."/>
            <person name="He G."/>
            <person name="Johnson J."/>
            <person name="Barry K.W."/>
            <person name="Grigoriev I.V."/>
            <person name="Nagy L."/>
            <person name="Hibbett D."/>
            <person name="Henrissat B."/>
            <person name="Matheny P.B."/>
            <person name="Labbe J."/>
            <person name="Martin F."/>
        </authorList>
    </citation>
    <scope>NUCLEOTIDE SEQUENCE</scope>
    <source>
        <strain evidence="1">FP105234-sp</strain>
    </source>
</reference>
<protein>
    <submittedName>
        <fullName evidence="1">Uncharacterized protein</fullName>
    </submittedName>
</protein>
<dbReference type="EMBL" id="MU275915">
    <property type="protein sequence ID" value="KAI0046874.1"/>
    <property type="molecule type" value="Genomic_DNA"/>
</dbReference>